<proteinExistence type="inferred from homology"/>
<protein>
    <recommendedName>
        <fullName evidence="2">YCII-related domain-containing protein</fullName>
    </recommendedName>
</protein>
<feature type="domain" description="YCII-related" evidence="2">
    <location>
        <begin position="1"/>
        <end position="112"/>
    </location>
</feature>
<dbReference type="RefSeq" id="WP_284341770.1">
    <property type="nucleotide sequence ID" value="NZ_BSNS01000020.1"/>
</dbReference>
<dbReference type="InterPro" id="IPR011008">
    <property type="entry name" value="Dimeric_a/b-barrel"/>
</dbReference>
<dbReference type="Gene3D" id="3.30.70.1060">
    <property type="entry name" value="Dimeric alpha+beta barrel"/>
    <property type="match status" value="1"/>
</dbReference>
<dbReference type="InterPro" id="IPR005545">
    <property type="entry name" value="YCII"/>
</dbReference>
<reference evidence="4" key="1">
    <citation type="journal article" date="2019" name="Int. J. Syst. Evol. Microbiol.">
        <title>The Global Catalogue of Microorganisms (GCM) 10K type strain sequencing project: providing services to taxonomists for standard genome sequencing and annotation.</title>
        <authorList>
            <consortium name="The Broad Institute Genomics Platform"/>
            <consortium name="The Broad Institute Genome Sequencing Center for Infectious Disease"/>
            <person name="Wu L."/>
            <person name="Ma J."/>
        </authorList>
    </citation>
    <scope>NUCLEOTIDE SEQUENCE [LARGE SCALE GENOMIC DNA]</scope>
    <source>
        <strain evidence="4">NBRC 112416</strain>
    </source>
</reference>
<evidence type="ECO:0000259" key="2">
    <source>
        <dbReference type="Pfam" id="PF03795"/>
    </source>
</evidence>
<comment type="caution">
    <text evidence="3">The sequence shown here is derived from an EMBL/GenBank/DDBJ whole genome shotgun (WGS) entry which is preliminary data.</text>
</comment>
<dbReference type="PANTHER" id="PTHR35174">
    <property type="entry name" value="BLL7171 PROTEIN-RELATED"/>
    <property type="match status" value="1"/>
</dbReference>
<evidence type="ECO:0000313" key="3">
    <source>
        <dbReference type="EMBL" id="GLQ56358.1"/>
    </source>
</evidence>
<dbReference type="PANTHER" id="PTHR35174:SF3">
    <property type="entry name" value="BLL7171 PROTEIN"/>
    <property type="match status" value="1"/>
</dbReference>
<comment type="similarity">
    <text evidence="1">Belongs to the YciI family.</text>
</comment>
<dbReference type="EMBL" id="BSNS01000020">
    <property type="protein sequence ID" value="GLQ56358.1"/>
    <property type="molecule type" value="Genomic_DNA"/>
</dbReference>
<evidence type="ECO:0000313" key="4">
    <source>
        <dbReference type="Proteomes" id="UP001156691"/>
    </source>
</evidence>
<dbReference type="SUPFAM" id="SSF54909">
    <property type="entry name" value="Dimeric alpha+beta barrel"/>
    <property type="match status" value="1"/>
</dbReference>
<name>A0ABQ5W8Z8_9HYPH</name>
<sequence length="120" mass="13538">MKYMFLIYLDDAKFAPMSQDERDGFGNAMLDYDDELRASGNYLFSEPLKMPNEAITVRTWDGTLSTTDGPFAETKEHLSGFHIIEARDLNEAVALAARMPLARVGSIEVRPVGHLERIEK</sequence>
<organism evidence="3 4">
    <name type="scientific">Devosia nitrariae</name>
    <dbReference type="NCBI Taxonomy" id="2071872"/>
    <lineage>
        <taxon>Bacteria</taxon>
        <taxon>Pseudomonadati</taxon>
        <taxon>Pseudomonadota</taxon>
        <taxon>Alphaproteobacteria</taxon>
        <taxon>Hyphomicrobiales</taxon>
        <taxon>Devosiaceae</taxon>
        <taxon>Devosia</taxon>
    </lineage>
</organism>
<accession>A0ABQ5W8Z8</accession>
<evidence type="ECO:0000256" key="1">
    <source>
        <dbReference type="ARBA" id="ARBA00007689"/>
    </source>
</evidence>
<dbReference type="Proteomes" id="UP001156691">
    <property type="component" value="Unassembled WGS sequence"/>
</dbReference>
<gene>
    <name evidence="3" type="ORF">GCM10010862_36170</name>
</gene>
<keyword evidence="4" id="KW-1185">Reference proteome</keyword>
<dbReference type="Pfam" id="PF03795">
    <property type="entry name" value="YCII"/>
    <property type="match status" value="1"/>
</dbReference>